<feature type="compositionally biased region" description="Polar residues" evidence="2">
    <location>
        <begin position="273"/>
        <end position="304"/>
    </location>
</feature>
<evidence type="ECO:0000313" key="3">
    <source>
        <dbReference type="EMBL" id="CRK89811.1"/>
    </source>
</evidence>
<feature type="compositionally biased region" description="Basic and acidic residues" evidence="2">
    <location>
        <begin position="815"/>
        <end position="825"/>
    </location>
</feature>
<dbReference type="Proteomes" id="UP000183832">
    <property type="component" value="Unassembled WGS sequence"/>
</dbReference>
<evidence type="ECO:0000256" key="2">
    <source>
        <dbReference type="SAM" id="MobiDB-lite"/>
    </source>
</evidence>
<organism evidence="3 4">
    <name type="scientific">Clunio marinus</name>
    <dbReference type="NCBI Taxonomy" id="568069"/>
    <lineage>
        <taxon>Eukaryota</taxon>
        <taxon>Metazoa</taxon>
        <taxon>Ecdysozoa</taxon>
        <taxon>Arthropoda</taxon>
        <taxon>Hexapoda</taxon>
        <taxon>Insecta</taxon>
        <taxon>Pterygota</taxon>
        <taxon>Neoptera</taxon>
        <taxon>Endopterygota</taxon>
        <taxon>Diptera</taxon>
        <taxon>Nematocera</taxon>
        <taxon>Chironomoidea</taxon>
        <taxon>Chironomidae</taxon>
        <taxon>Clunio</taxon>
    </lineage>
</organism>
<protein>
    <submittedName>
        <fullName evidence="3">CLUMA_CG003605, isoform A</fullName>
    </submittedName>
</protein>
<dbReference type="Pfam" id="PF03216">
    <property type="entry name" value="Rhabdo_ncap_2"/>
    <property type="match status" value="1"/>
</dbReference>
<reference evidence="3 4" key="1">
    <citation type="submission" date="2015-04" db="EMBL/GenBank/DDBJ databases">
        <authorList>
            <person name="Syromyatnikov M.Y."/>
            <person name="Popov V.N."/>
        </authorList>
    </citation>
    <scope>NUCLEOTIDE SEQUENCE [LARGE SCALE GENOMIC DNA]</scope>
</reference>
<feature type="region of interest" description="Disordered" evidence="2">
    <location>
        <begin position="261"/>
        <end position="304"/>
    </location>
</feature>
<dbReference type="EMBL" id="CVRI01000014">
    <property type="protein sequence ID" value="CRK89811.1"/>
    <property type="molecule type" value="Genomic_DNA"/>
</dbReference>
<keyword evidence="4" id="KW-1185">Reference proteome</keyword>
<accession>A0A1J1HPC2</accession>
<feature type="compositionally biased region" description="Acidic residues" evidence="2">
    <location>
        <begin position="514"/>
        <end position="526"/>
    </location>
</feature>
<dbReference type="InterPro" id="IPR004902">
    <property type="entry name" value="Rhabdo_ncap_2"/>
</dbReference>
<evidence type="ECO:0000256" key="1">
    <source>
        <dbReference type="ARBA" id="ARBA00004328"/>
    </source>
</evidence>
<proteinExistence type="predicted"/>
<feature type="compositionally biased region" description="Acidic residues" evidence="2">
    <location>
        <begin position="842"/>
        <end position="857"/>
    </location>
</feature>
<sequence>MSEKDRASKLAAKEKISTIIEIENNSGDSSESQESVTESIYLSQDISKTVINIEAEDTLKSTNFKMADKKPALTREISLVPTFVNSNVIKFISACKQFHDLMKDFYTTNQIILALTTKLNEMDHTMIQSHDFDTFDDFINYITSRGRSNRTPNEVLQEIYDLKQGKFESLRDYSARIDYLKTEYETTEMISNRPKFFKEEKNLLSFLAESAIKGLKPIYRSKCTEVSLDFKELRTFMNKAVNEIFAYENKPFEAEKFFKSRQETRHDIKPSYNPRNWHQPRGNSPNNSQLSFISNPNKQRYNNPQSFMGGFKNSNNFQYRNKTNGFSGSDFNYPNHQVRNNFNHNKNPIYPSGNNLKYPNHQVRNNFNYNKNSAYPSDYPSGNKPQHSAFNQQSVIWSDKVFIEDYCSNIPYKHPDTATIFQSAKSIIECIVLGQIRDSLLNSMLVVILTTPSVTPGKLMFEHLMNNSGTSLSNLGVVVGLGNFDNSTSPKASRKTKEQEFPGSNLAESLSGDNQEEDQDDGFSSMDDEENFKLWKSLYEAFSEIEVKKDWRSTEFSSKVKWALGVLSFASLMSLRVIVKKPESVLDSFKLRYRGHATQFFAAYGTGEAPIPSLKFLNKFQTIAQPGIEPIRKILSLCVLNYIVNNSLKDSSMQDRGFLEAGLLIHTQMNGLGPIKLYEEAANYLNLKIAELAKNIASKDIVNSLTKWFELVAISPLVTNTISPSAVSWGWSRLFDNNFFASFNSKDHLKLTVRLAGILRISESRANICSMAILDNPVAKNLLNSDEQTATYIHNKFKPISMDPLIYTDDSSFESETKTQQKENSENQFTSNELINPFYIGSEEDEDYEDNDMSNVD</sequence>
<feature type="region of interest" description="Disordered" evidence="2">
    <location>
        <begin position="487"/>
        <end position="526"/>
    </location>
</feature>
<feature type="region of interest" description="Disordered" evidence="2">
    <location>
        <begin position="812"/>
        <end position="857"/>
    </location>
</feature>
<comment type="subcellular location">
    <subcellularLocation>
        <location evidence="1">Virion</location>
    </subcellularLocation>
</comment>
<evidence type="ECO:0000313" key="4">
    <source>
        <dbReference type="Proteomes" id="UP000183832"/>
    </source>
</evidence>
<dbReference type="AlphaFoldDB" id="A0A1J1HPC2"/>
<name>A0A1J1HPC2_9DIPT</name>
<gene>
    <name evidence="3" type="ORF">CLUMA_CG003605</name>
</gene>